<sequence length="39" mass="4332">MLGSRFQVLALPVASSTAKMQHSGYAQIHPTKPRRRGPR</sequence>
<evidence type="ECO:0000256" key="1">
    <source>
        <dbReference type="SAM" id="MobiDB-lite"/>
    </source>
</evidence>
<evidence type="ECO:0000313" key="3">
    <source>
        <dbReference type="Proteomes" id="UP001169217"/>
    </source>
</evidence>
<organism evidence="2 3">
    <name type="scientific">Colletotrichum limetticola</name>
    <dbReference type="NCBI Taxonomy" id="1209924"/>
    <lineage>
        <taxon>Eukaryota</taxon>
        <taxon>Fungi</taxon>
        <taxon>Dikarya</taxon>
        <taxon>Ascomycota</taxon>
        <taxon>Pezizomycotina</taxon>
        <taxon>Sordariomycetes</taxon>
        <taxon>Hypocreomycetidae</taxon>
        <taxon>Glomerellales</taxon>
        <taxon>Glomerellaceae</taxon>
        <taxon>Colletotrichum</taxon>
        <taxon>Colletotrichum acutatum species complex</taxon>
    </lineage>
</organism>
<gene>
    <name evidence="2" type="ORF">CLIM01_03077</name>
</gene>
<comment type="caution">
    <text evidence="2">The sequence shown here is derived from an EMBL/GenBank/DDBJ whole genome shotgun (WGS) entry which is preliminary data.</text>
</comment>
<evidence type="ECO:0000313" key="2">
    <source>
        <dbReference type="EMBL" id="KAK0379564.1"/>
    </source>
</evidence>
<proteinExistence type="predicted"/>
<protein>
    <submittedName>
        <fullName evidence="2">Uncharacterized protein</fullName>
    </submittedName>
</protein>
<reference evidence="2" key="1">
    <citation type="submission" date="2023-04" db="EMBL/GenBank/DDBJ databases">
        <title>Colletotrichum limetticola genome sequence.</title>
        <authorList>
            <person name="Baroncelli R."/>
        </authorList>
    </citation>
    <scope>NUCLEOTIDE SEQUENCE</scope>
    <source>
        <strain evidence="2">KLA-Anderson</strain>
    </source>
</reference>
<dbReference type="Proteomes" id="UP001169217">
    <property type="component" value="Unassembled WGS sequence"/>
</dbReference>
<feature type="region of interest" description="Disordered" evidence="1">
    <location>
        <begin position="19"/>
        <end position="39"/>
    </location>
</feature>
<dbReference type="EMBL" id="JARUPT010000062">
    <property type="protein sequence ID" value="KAK0379564.1"/>
    <property type="molecule type" value="Genomic_DNA"/>
</dbReference>
<name>A0ABQ9Q6X9_9PEZI</name>
<keyword evidence="3" id="KW-1185">Reference proteome</keyword>
<accession>A0ABQ9Q6X9</accession>